<dbReference type="GO" id="GO:0034974">
    <property type="term" value="C:Swi5-Swi2 complex"/>
    <property type="evidence" value="ECO:0007669"/>
    <property type="project" value="TreeGrafter"/>
</dbReference>
<evidence type="ECO:0000256" key="3">
    <source>
        <dbReference type="ARBA" id="ARBA00022763"/>
    </source>
</evidence>
<feature type="region of interest" description="Disordered" evidence="8">
    <location>
        <begin position="1"/>
        <end position="60"/>
    </location>
</feature>
<dbReference type="Gene3D" id="1.20.5.170">
    <property type="match status" value="1"/>
</dbReference>
<evidence type="ECO:0000313" key="10">
    <source>
        <dbReference type="Proteomes" id="UP001295444"/>
    </source>
</evidence>
<evidence type="ECO:0000256" key="2">
    <source>
        <dbReference type="ARBA" id="ARBA00019825"/>
    </source>
</evidence>
<evidence type="ECO:0000313" key="9">
    <source>
        <dbReference type="EMBL" id="CAH2316239.1"/>
    </source>
</evidence>
<comment type="function">
    <text evidence="6">Component of the SWI5-SFR1 complex, a complex required for double-strand break repair via homologous recombination.</text>
</comment>
<keyword evidence="4" id="KW-0234">DNA repair</keyword>
<dbReference type="Pfam" id="PF07061">
    <property type="entry name" value="Swi5"/>
    <property type="match status" value="1"/>
</dbReference>
<feature type="coiled-coil region" evidence="7">
    <location>
        <begin position="89"/>
        <end position="116"/>
    </location>
</feature>
<evidence type="ECO:0000256" key="5">
    <source>
        <dbReference type="ARBA" id="ARBA00030081"/>
    </source>
</evidence>
<dbReference type="AlphaFoldDB" id="A0AAD1T6G7"/>
<evidence type="ECO:0000256" key="6">
    <source>
        <dbReference type="ARBA" id="ARBA00059338"/>
    </source>
</evidence>
<dbReference type="GO" id="GO:0000724">
    <property type="term" value="P:double-strand break repair via homologous recombination"/>
    <property type="evidence" value="ECO:0007669"/>
    <property type="project" value="TreeGrafter"/>
</dbReference>
<evidence type="ECO:0000256" key="1">
    <source>
        <dbReference type="ARBA" id="ARBA00008060"/>
    </source>
</evidence>
<evidence type="ECO:0000256" key="4">
    <source>
        <dbReference type="ARBA" id="ARBA00023204"/>
    </source>
</evidence>
<sequence>MPLAGEVMMSEPASSGPVHHQNSGQDSPGTARTSTGPHIEASSTPVSSVTSGQRTNFRRTPLGIRRTFTKGFKSPVLSPHCSQSPKESVENLHVEISALKQKENALDAEIAQLEAEGYSMAELEQHISLLHEYNELKDTGQLLLGRLAVLRGVTTKDLYAEFGLDLED</sequence>
<reference evidence="9" key="1">
    <citation type="submission" date="2022-03" db="EMBL/GenBank/DDBJ databases">
        <authorList>
            <person name="Alioto T."/>
            <person name="Alioto T."/>
            <person name="Gomez Garrido J."/>
        </authorList>
    </citation>
    <scope>NUCLEOTIDE SEQUENCE</scope>
</reference>
<gene>
    <name evidence="9" type="ORF">PECUL_23A009284</name>
</gene>
<keyword evidence="10" id="KW-1185">Reference proteome</keyword>
<dbReference type="Proteomes" id="UP001295444">
    <property type="component" value="Chromosome 09"/>
</dbReference>
<keyword evidence="3" id="KW-0227">DNA damage</keyword>
<evidence type="ECO:0000256" key="8">
    <source>
        <dbReference type="SAM" id="MobiDB-lite"/>
    </source>
</evidence>
<evidence type="ECO:0000256" key="7">
    <source>
        <dbReference type="SAM" id="Coils"/>
    </source>
</evidence>
<proteinExistence type="inferred from homology"/>
<feature type="compositionally biased region" description="Polar residues" evidence="8">
    <location>
        <begin position="20"/>
        <end position="55"/>
    </location>
</feature>
<dbReference type="GO" id="GO:0032798">
    <property type="term" value="C:Swi5-Sfr1 complex"/>
    <property type="evidence" value="ECO:0007669"/>
    <property type="project" value="TreeGrafter"/>
</dbReference>
<dbReference type="InterPro" id="IPR010760">
    <property type="entry name" value="DNA-repair_Swi5"/>
</dbReference>
<organism evidence="9 10">
    <name type="scientific">Pelobates cultripes</name>
    <name type="common">Western spadefoot toad</name>
    <dbReference type="NCBI Taxonomy" id="61616"/>
    <lineage>
        <taxon>Eukaryota</taxon>
        <taxon>Metazoa</taxon>
        <taxon>Chordata</taxon>
        <taxon>Craniata</taxon>
        <taxon>Vertebrata</taxon>
        <taxon>Euteleostomi</taxon>
        <taxon>Amphibia</taxon>
        <taxon>Batrachia</taxon>
        <taxon>Anura</taxon>
        <taxon>Pelobatoidea</taxon>
        <taxon>Pelobatidae</taxon>
        <taxon>Pelobates</taxon>
    </lineage>
</organism>
<protein>
    <recommendedName>
        <fullName evidence="2">DNA repair protein SWI5 homolog</fullName>
    </recommendedName>
    <alternativeName>
        <fullName evidence="5">Protein SAE3 homolog</fullName>
    </alternativeName>
</protein>
<name>A0AAD1T6G7_PELCU</name>
<dbReference type="EMBL" id="OW240920">
    <property type="protein sequence ID" value="CAH2316239.1"/>
    <property type="molecule type" value="Genomic_DNA"/>
</dbReference>
<dbReference type="PANTHER" id="PTHR28529:SF2">
    <property type="entry name" value="DNA REPAIR PROTEIN SWI5 HOMOLOG"/>
    <property type="match status" value="1"/>
</dbReference>
<dbReference type="FunFam" id="1.20.5.170:FF:000056">
    <property type="entry name" value="DNA repair protein SWI5 homolog"/>
    <property type="match status" value="1"/>
</dbReference>
<keyword evidence="7" id="KW-0175">Coiled coil</keyword>
<comment type="similarity">
    <text evidence="1">Belongs to the SWI5/SAE3 family.</text>
</comment>
<accession>A0AAD1T6G7</accession>
<dbReference type="PANTHER" id="PTHR28529">
    <property type="entry name" value="DNA REPAIR PROTEIN SWI5 HOMOLOG"/>
    <property type="match status" value="1"/>
</dbReference>